<sequence length="186" mass="20395">METVIEDDNLIIRPEAGETTKGLVCSLRSIAVWQQLLGTRSPTETVAMMMQAQDPGIINRATGENAWTSAYTQLERDRLQDLNQTRKAALHRATNPRTRALSIDGRETTRRLLGLPGNPIDTYEATAALATGQTEDEEAMDVPLPDGIDETTLTILLDGQAPLLEQEGTAFLESLVRITTDPQPQP</sequence>
<dbReference type="Proteomes" id="UP000215433">
    <property type="component" value="Unassembled WGS sequence"/>
</dbReference>
<evidence type="ECO:0000313" key="2">
    <source>
        <dbReference type="Proteomes" id="UP000215433"/>
    </source>
</evidence>
<proteinExistence type="predicted"/>
<comment type="caution">
    <text evidence="1">The sequence shown here is derived from an EMBL/GenBank/DDBJ whole genome shotgun (WGS) entry which is preliminary data.</text>
</comment>
<dbReference type="EMBL" id="NEWD01000002">
    <property type="protein sequence ID" value="OXN01665.1"/>
    <property type="molecule type" value="Genomic_DNA"/>
</dbReference>
<reference evidence="1 2" key="1">
    <citation type="submission" date="2017-05" db="EMBL/GenBank/DDBJ databases">
        <title>Bifidobacterium vansinderenii sp. nov.</title>
        <authorList>
            <person name="Lugli G.A."/>
            <person name="Duranti S."/>
            <person name="Mangifesta M."/>
        </authorList>
    </citation>
    <scope>NUCLEOTIDE SEQUENCE [LARGE SCALE GENOMIC DNA]</scope>
    <source>
        <strain evidence="1 2">Tam10B</strain>
    </source>
</reference>
<organism evidence="1 2">
    <name type="scientific">Bifidobacterium vansinderenii</name>
    <dbReference type="NCBI Taxonomy" id="1984871"/>
    <lineage>
        <taxon>Bacteria</taxon>
        <taxon>Bacillati</taxon>
        <taxon>Actinomycetota</taxon>
        <taxon>Actinomycetes</taxon>
        <taxon>Bifidobacteriales</taxon>
        <taxon>Bifidobacteriaceae</taxon>
        <taxon>Bifidobacterium</taxon>
    </lineage>
</organism>
<dbReference type="AlphaFoldDB" id="A0A229W1D7"/>
<name>A0A229W1D7_9BIFI</name>
<gene>
    <name evidence="1" type="ORF">Tam10B_0107</name>
</gene>
<protein>
    <submittedName>
        <fullName evidence="1">Uncharacterized protein</fullName>
    </submittedName>
</protein>
<dbReference type="OrthoDB" id="9914248at2"/>
<evidence type="ECO:0000313" key="1">
    <source>
        <dbReference type="EMBL" id="OXN01665.1"/>
    </source>
</evidence>
<keyword evidence="2" id="KW-1185">Reference proteome</keyword>
<dbReference type="RefSeq" id="WP_093959331.1">
    <property type="nucleotide sequence ID" value="NZ_NEWD01000002.1"/>
</dbReference>
<accession>A0A229W1D7</accession>